<accession>A0A151MXZ1</accession>
<dbReference type="EMBL" id="AKHW03004704">
    <property type="protein sequence ID" value="KYO29318.1"/>
    <property type="molecule type" value="Genomic_DNA"/>
</dbReference>
<keyword evidence="3" id="KW-1185">Reference proteome</keyword>
<comment type="caution">
    <text evidence="2">The sequence shown here is derived from an EMBL/GenBank/DDBJ whole genome shotgun (WGS) entry which is preliminary data.</text>
</comment>
<dbReference type="AlphaFoldDB" id="A0A151MXZ1"/>
<feature type="region of interest" description="Disordered" evidence="1">
    <location>
        <begin position="35"/>
        <end position="57"/>
    </location>
</feature>
<organism evidence="2 3">
    <name type="scientific">Alligator mississippiensis</name>
    <name type="common">American alligator</name>
    <dbReference type="NCBI Taxonomy" id="8496"/>
    <lineage>
        <taxon>Eukaryota</taxon>
        <taxon>Metazoa</taxon>
        <taxon>Chordata</taxon>
        <taxon>Craniata</taxon>
        <taxon>Vertebrata</taxon>
        <taxon>Euteleostomi</taxon>
        <taxon>Archelosauria</taxon>
        <taxon>Archosauria</taxon>
        <taxon>Crocodylia</taxon>
        <taxon>Alligatoridae</taxon>
        <taxon>Alligatorinae</taxon>
        <taxon>Alligator</taxon>
    </lineage>
</organism>
<proteinExistence type="predicted"/>
<evidence type="ECO:0000256" key="1">
    <source>
        <dbReference type="SAM" id="MobiDB-lite"/>
    </source>
</evidence>
<evidence type="ECO:0000313" key="2">
    <source>
        <dbReference type="EMBL" id="KYO29318.1"/>
    </source>
</evidence>
<gene>
    <name evidence="2" type="ORF">Y1Q_0017962</name>
</gene>
<reference evidence="2 3" key="1">
    <citation type="journal article" date="2012" name="Genome Biol.">
        <title>Sequencing three crocodilian genomes to illuminate the evolution of archosaurs and amniotes.</title>
        <authorList>
            <person name="St John J.A."/>
            <person name="Braun E.L."/>
            <person name="Isberg S.R."/>
            <person name="Miles L.G."/>
            <person name="Chong A.Y."/>
            <person name="Gongora J."/>
            <person name="Dalzell P."/>
            <person name="Moran C."/>
            <person name="Bed'hom B."/>
            <person name="Abzhanov A."/>
            <person name="Burgess S.C."/>
            <person name="Cooksey A.M."/>
            <person name="Castoe T.A."/>
            <person name="Crawford N.G."/>
            <person name="Densmore L.D."/>
            <person name="Drew J.C."/>
            <person name="Edwards S.V."/>
            <person name="Faircloth B.C."/>
            <person name="Fujita M.K."/>
            <person name="Greenwold M.J."/>
            <person name="Hoffmann F.G."/>
            <person name="Howard J.M."/>
            <person name="Iguchi T."/>
            <person name="Janes D.E."/>
            <person name="Khan S.Y."/>
            <person name="Kohno S."/>
            <person name="de Koning A.J."/>
            <person name="Lance S.L."/>
            <person name="McCarthy F.M."/>
            <person name="McCormack J.E."/>
            <person name="Merchant M.E."/>
            <person name="Peterson D.G."/>
            <person name="Pollock D.D."/>
            <person name="Pourmand N."/>
            <person name="Raney B.J."/>
            <person name="Roessler K.A."/>
            <person name="Sanford J.R."/>
            <person name="Sawyer R.H."/>
            <person name="Schmidt C.J."/>
            <person name="Triplett E.W."/>
            <person name="Tuberville T.D."/>
            <person name="Venegas-Anaya M."/>
            <person name="Howard J.T."/>
            <person name="Jarvis E.D."/>
            <person name="Guillette L.J.Jr."/>
            <person name="Glenn T.C."/>
            <person name="Green R.E."/>
            <person name="Ray D.A."/>
        </authorList>
    </citation>
    <scope>NUCLEOTIDE SEQUENCE [LARGE SCALE GENOMIC DNA]</scope>
    <source>
        <strain evidence="2">KSC_2009_1</strain>
    </source>
</reference>
<evidence type="ECO:0000313" key="3">
    <source>
        <dbReference type="Proteomes" id="UP000050525"/>
    </source>
</evidence>
<protein>
    <submittedName>
        <fullName evidence="2">Uncharacterized protein</fullName>
    </submittedName>
</protein>
<sequence length="101" mass="11473">MTFDMKDRVCSCMWGRGCPWHPGYSLQVTATHSQGLADFLDPPEEDPGQDPTPGAAEEVGDWCKEVRYWHKEVQDQAEQGFQAKLLALEHGQLQVFSNFLF</sequence>
<name>A0A151MXZ1_ALLMI</name>
<dbReference type="Proteomes" id="UP000050525">
    <property type="component" value="Unassembled WGS sequence"/>
</dbReference>